<comment type="caution">
    <text evidence="1">The sequence shown here is derived from an EMBL/GenBank/DDBJ whole genome shotgun (WGS) entry which is preliminary data.</text>
</comment>
<dbReference type="AlphaFoldDB" id="A0A9N9JV70"/>
<feature type="non-terminal residue" evidence="1">
    <location>
        <position position="268"/>
    </location>
</feature>
<dbReference type="EMBL" id="CAJVPY010030167">
    <property type="protein sequence ID" value="CAG8795090.1"/>
    <property type="molecule type" value="Genomic_DNA"/>
</dbReference>
<evidence type="ECO:0000313" key="2">
    <source>
        <dbReference type="Proteomes" id="UP000789405"/>
    </source>
</evidence>
<dbReference type="OrthoDB" id="2418312at2759"/>
<evidence type="ECO:0000313" key="1">
    <source>
        <dbReference type="EMBL" id="CAG8795090.1"/>
    </source>
</evidence>
<accession>A0A9N9JV70</accession>
<gene>
    <name evidence="1" type="ORF">DERYTH_LOCUS22201</name>
</gene>
<sequence length="268" mass="30328">YEFSKEQAFVLISHERIGRNKSSKEGGDVDICLVSDTTLEGKTIKQTAQRIMKDKLSEKDVKAISRTLVKTFSDAVVALSRLSRLQRELRPLNALEKIISATLNLEITRLSNKVQKEHSEQRENEGIDFPDHFSLELVKKRLDKSLEKNKERAKQLLTWIQDNICSGQLKDPGKLGSTYLSTFLKKDEFIPESGEPLLPSSLRKLGAVFASVAHGPKNASKANTYASEALRHSPDNHTSPSKRYTIVNMRRRGKPYNQAEAFKLFDEN</sequence>
<protein>
    <submittedName>
        <fullName evidence="1">5386_t:CDS:1</fullName>
    </submittedName>
</protein>
<keyword evidence="2" id="KW-1185">Reference proteome</keyword>
<dbReference type="Proteomes" id="UP000789405">
    <property type="component" value="Unassembled WGS sequence"/>
</dbReference>
<name>A0A9N9JV70_9GLOM</name>
<proteinExistence type="predicted"/>
<organism evidence="1 2">
    <name type="scientific">Dentiscutata erythropus</name>
    <dbReference type="NCBI Taxonomy" id="1348616"/>
    <lineage>
        <taxon>Eukaryota</taxon>
        <taxon>Fungi</taxon>
        <taxon>Fungi incertae sedis</taxon>
        <taxon>Mucoromycota</taxon>
        <taxon>Glomeromycotina</taxon>
        <taxon>Glomeromycetes</taxon>
        <taxon>Diversisporales</taxon>
        <taxon>Gigasporaceae</taxon>
        <taxon>Dentiscutata</taxon>
    </lineage>
</organism>
<reference evidence="1" key="1">
    <citation type="submission" date="2021-06" db="EMBL/GenBank/DDBJ databases">
        <authorList>
            <person name="Kallberg Y."/>
            <person name="Tangrot J."/>
            <person name="Rosling A."/>
        </authorList>
    </citation>
    <scope>NUCLEOTIDE SEQUENCE</scope>
    <source>
        <strain evidence="1">MA453B</strain>
    </source>
</reference>